<sequence>MVNYFIIPIIIVIVLAVAMFLLRRKHIQEISKLEHKKLQIQHEPIFEEMTKVKQLNMTGQTEEKFERWRNEWTEVVDVLVPKIDSLLFDTEEMVDRFRFKKATGIEKDIEQQLSVCEERKNSILHELNELIGSEEKNRVEMESLKEEFREARKSVLAHQHSFGRAVPALEKELEYFQPAFEEYDDLTDNGNYLQARENVIAVASKANELFPLIREIPSLLSELQSKVPSTIRELRIGVEEMKQDGYYLEHLNMKSSLSAIERELEELLGKVEILDVEPVQQRLVEIDATLDSFYDALEDEVKERQYMEQTYGGVASKLVAVKAFSKEIAEEALFVQQSYRLDEKEAAIPKRFLVDLSEATKRFELLTSQGEYGESAYSGLAQELRSVAETLERVEMETIAFQERIKNLRTDEITVRKRLDELARTLQEAERKLLRANIPGIPDEIEVRLEEADEQLFIVQNGLEEVPLNMALVEDYISNAEKVVHEVALKIDEMLENALLTEQIIQYGNRYRAAHPAMHARLLEAEMAFRQFRYAKALEEAATAVEEVEPGAMKRIEELLQEHVQ</sequence>
<keyword evidence="8" id="KW-1003">Cell membrane</keyword>
<dbReference type="RefSeq" id="WP_191689066.1">
    <property type="nucleotide sequence ID" value="NZ_JACSQY010000003.1"/>
</dbReference>
<evidence type="ECO:0000256" key="8">
    <source>
        <dbReference type="HAMAP-Rule" id="MF_00728"/>
    </source>
</evidence>
<organism evidence="10 11">
    <name type="scientific">Sporosarcina gallistercoris</name>
    <dbReference type="NCBI Taxonomy" id="2762245"/>
    <lineage>
        <taxon>Bacteria</taxon>
        <taxon>Bacillati</taxon>
        <taxon>Bacillota</taxon>
        <taxon>Bacilli</taxon>
        <taxon>Bacillales</taxon>
        <taxon>Caryophanaceae</taxon>
        <taxon>Sporosarcina</taxon>
    </lineage>
</organism>
<keyword evidence="4 8" id="KW-0175">Coiled coil</keyword>
<keyword evidence="3 8" id="KW-1133">Transmembrane helix</keyword>
<name>A0ABR8PID2_9BACL</name>
<feature type="coiled-coil region" evidence="8">
    <location>
        <begin position="377"/>
        <end position="432"/>
    </location>
</feature>
<comment type="similarity">
    <text evidence="8">Belongs to the EzrA family.</text>
</comment>
<evidence type="ECO:0000256" key="7">
    <source>
        <dbReference type="ARBA" id="ARBA00023306"/>
    </source>
</evidence>
<feature type="transmembrane region" description="Helical" evidence="9">
    <location>
        <begin position="6"/>
        <end position="22"/>
    </location>
</feature>
<reference evidence="10 11" key="1">
    <citation type="submission" date="2020-08" db="EMBL/GenBank/DDBJ databases">
        <title>A Genomic Blueprint of the Chicken Gut Microbiome.</title>
        <authorList>
            <person name="Gilroy R."/>
            <person name="Ravi A."/>
            <person name="Getino M."/>
            <person name="Pursley I."/>
            <person name="Horton D.L."/>
            <person name="Alikhan N.-F."/>
            <person name="Baker D."/>
            <person name="Gharbi K."/>
            <person name="Hall N."/>
            <person name="Watson M."/>
            <person name="Adriaenssens E.M."/>
            <person name="Foster-Nyarko E."/>
            <person name="Jarju S."/>
            <person name="Secka A."/>
            <person name="Antonio M."/>
            <person name="Oren A."/>
            <person name="Chaudhuri R."/>
            <person name="La Ragione R.M."/>
            <person name="Hildebrand F."/>
            <person name="Pallen M.J."/>
        </authorList>
    </citation>
    <scope>NUCLEOTIDE SEQUENCE [LARGE SCALE GENOMIC DNA]</scope>
    <source>
        <strain evidence="10 11">Sa3CUA8</strain>
    </source>
</reference>
<dbReference type="SUPFAM" id="SSF57997">
    <property type="entry name" value="Tropomyosin"/>
    <property type="match status" value="1"/>
</dbReference>
<gene>
    <name evidence="8 10" type="primary">ezrA</name>
    <name evidence="10" type="ORF">H9659_06220</name>
</gene>
<evidence type="ECO:0000256" key="2">
    <source>
        <dbReference type="ARBA" id="ARBA00022692"/>
    </source>
</evidence>
<evidence type="ECO:0000256" key="1">
    <source>
        <dbReference type="ARBA" id="ARBA00022618"/>
    </source>
</evidence>
<comment type="function">
    <text evidence="8">Negative regulator of FtsZ ring formation; modulates the frequency and position of FtsZ ring formation. Inhibits FtsZ ring formation at polar sites. Interacts either with FtsZ or with one of its binding partners to promote depolymerization.</text>
</comment>
<keyword evidence="11" id="KW-1185">Reference proteome</keyword>
<keyword evidence="5 8" id="KW-0472">Membrane</keyword>
<evidence type="ECO:0000256" key="3">
    <source>
        <dbReference type="ARBA" id="ARBA00022989"/>
    </source>
</evidence>
<dbReference type="InterPro" id="IPR010379">
    <property type="entry name" value="EzrA"/>
</dbReference>
<evidence type="ECO:0000313" key="11">
    <source>
        <dbReference type="Proteomes" id="UP000659496"/>
    </source>
</evidence>
<comment type="subcellular location">
    <subcellularLocation>
        <location evidence="8">Cell membrane</location>
        <topology evidence="8">Single-pass membrane protein</topology>
    </subcellularLocation>
    <text evidence="8">Colocalized with FtsZ to the nascent septal site.</text>
</comment>
<dbReference type="HAMAP" id="MF_00728">
    <property type="entry name" value="EzrA"/>
    <property type="match status" value="1"/>
</dbReference>
<protein>
    <recommendedName>
        <fullName evidence="8">Septation ring formation regulator EzrA</fullName>
    </recommendedName>
</protein>
<keyword evidence="1 8" id="KW-0132">Cell division</keyword>
<keyword evidence="7 8" id="KW-0131">Cell cycle</keyword>
<keyword evidence="6 8" id="KW-0717">Septation</keyword>
<evidence type="ECO:0000256" key="5">
    <source>
        <dbReference type="ARBA" id="ARBA00023136"/>
    </source>
</evidence>
<dbReference type="NCBIfam" id="NF003413">
    <property type="entry name" value="PRK04778.1-7"/>
    <property type="match status" value="1"/>
</dbReference>
<feature type="topological domain" description="Cytoplasmic" evidence="8">
    <location>
        <begin position="23"/>
        <end position="565"/>
    </location>
</feature>
<comment type="caution">
    <text evidence="10">The sequence shown here is derived from an EMBL/GenBank/DDBJ whole genome shotgun (WGS) entry which is preliminary data.</text>
</comment>
<proteinExistence type="inferred from homology"/>
<keyword evidence="2 8" id="KW-0812">Transmembrane</keyword>
<accession>A0ABR8PID2</accession>
<dbReference type="EMBL" id="JACSQY010000003">
    <property type="protein sequence ID" value="MBD7907918.1"/>
    <property type="molecule type" value="Genomic_DNA"/>
</dbReference>
<dbReference type="Pfam" id="PF06160">
    <property type="entry name" value="EzrA"/>
    <property type="match status" value="1"/>
</dbReference>
<evidence type="ECO:0000256" key="4">
    <source>
        <dbReference type="ARBA" id="ARBA00023054"/>
    </source>
</evidence>
<evidence type="ECO:0000313" key="10">
    <source>
        <dbReference type="EMBL" id="MBD7907918.1"/>
    </source>
</evidence>
<dbReference type="Proteomes" id="UP000659496">
    <property type="component" value="Unassembled WGS sequence"/>
</dbReference>
<evidence type="ECO:0000256" key="9">
    <source>
        <dbReference type="SAM" id="Phobius"/>
    </source>
</evidence>
<evidence type="ECO:0000256" key="6">
    <source>
        <dbReference type="ARBA" id="ARBA00023210"/>
    </source>
</evidence>
<feature type="topological domain" description="Extracellular" evidence="8">
    <location>
        <begin position="1"/>
        <end position="3"/>
    </location>
</feature>